<name>A0A6N8ID61_9ACTN</name>
<evidence type="ECO:0000313" key="6">
    <source>
        <dbReference type="EMBL" id="MVN13844.1"/>
    </source>
</evidence>
<dbReference type="InterPro" id="IPR016032">
    <property type="entry name" value="Sig_transdc_resp-reg_C-effctor"/>
</dbReference>
<feature type="transmembrane region" description="Helical" evidence="4">
    <location>
        <begin position="170"/>
        <end position="188"/>
    </location>
</feature>
<dbReference type="PROSITE" id="PS50043">
    <property type="entry name" value="HTH_LUXR_2"/>
    <property type="match status" value="1"/>
</dbReference>
<dbReference type="GO" id="GO:0003677">
    <property type="term" value="F:DNA binding"/>
    <property type="evidence" value="ECO:0007669"/>
    <property type="project" value="UniProtKB-KW"/>
</dbReference>
<evidence type="ECO:0000256" key="3">
    <source>
        <dbReference type="ARBA" id="ARBA00023163"/>
    </source>
</evidence>
<feature type="transmembrane region" description="Helical" evidence="4">
    <location>
        <begin position="85"/>
        <end position="105"/>
    </location>
</feature>
<dbReference type="EMBL" id="WPOC01000001">
    <property type="protein sequence ID" value="MVN13844.1"/>
    <property type="molecule type" value="Genomic_DNA"/>
</dbReference>
<dbReference type="CDD" id="cd06170">
    <property type="entry name" value="LuxR_C_like"/>
    <property type="match status" value="1"/>
</dbReference>
<dbReference type="SUPFAM" id="SSF46894">
    <property type="entry name" value="C-terminal effector domain of the bipartite response regulators"/>
    <property type="match status" value="1"/>
</dbReference>
<dbReference type="PANTHER" id="PTHR44688:SF16">
    <property type="entry name" value="DNA-BINDING TRANSCRIPTIONAL ACTIVATOR DEVR_DOSR"/>
    <property type="match status" value="1"/>
</dbReference>
<dbReference type="Gene3D" id="1.10.10.10">
    <property type="entry name" value="Winged helix-like DNA-binding domain superfamily/Winged helix DNA-binding domain"/>
    <property type="match status" value="1"/>
</dbReference>
<dbReference type="SMART" id="SM00421">
    <property type="entry name" value="HTH_LUXR"/>
    <property type="match status" value="1"/>
</dbReference>
<keyword evidence="7" id="KW-1185">Reference proteome</keyword>
<feature type="transmembrane region" description="Helical" evidence="4">
    <location>
        <begin position="333"/>
        <end position="352"/>
    </location>
</feature>
<feature type="transmembrane region" description="Helical" evidence="4">
    <location>
        <begin position="271"/>
        <end position="295"/>
    </location>
</feature>
<dbReference type="InterPro" id="IPR036388">
    <property type="entry name" value="WH-like_DNA-bd_sf"/>
</dbReference>
<keyword evidence="2" id="KW-0238">DNA-binding</keyword>
<accession>A0A6N8ID61</accession>
<dbReference type="Proteomes" id="UP000468327">
    <property type="component" value="Unassembled WGS sequence"/>
</dbReference>
<comment type="caution">
    <text evidence="6">The sequence shown here is derived from an EMBL/GenBank/DDBJ whole genome shotgun (WGS) entry which is preliminary data.</text>
</comment>
<proteinExistence type="predicted"/>
<evidence type="ECO:0000256" key="4">
    <source>
        <dbReference type="SAM" id="Phobius"/>
    </source>
</evidence>
<organism evidence="6 7">
    <name type="scientific">Gordonibacter urolithinfaciens</name>
    <dbReference type="NCBI Taxonomy" id="1335613"/>
    <lineage>
        <taxon>Bacteria</taxon>
        <taxon>Bacillati</taxon>
        <taxon>Actinomycetota</taxon>
        <taxon>Coriobacteriia</taxon>
        <taxon>Eggerthellales</taxon>
        <taxon>Eggerthellaceae</taxon>
        <taxon>Gordonibacter</taxon>
    </lineage>
</organism>
<feature type="transmembrane region" description="Helical" evidence="4">
    <location>
        <begin position="209"/>
        <end position="230"/>
    </location>
</feature>
<feature type="transmembrane region" description="Helical" evidence="4">
    <location>
        <begin position="242"/>
        <end position="262"/>
    </location>
</feature>
<evidence type="ECO:0000313" key="7">
    <source>
        <dbReference type="Proteomes" id="UP000468327"/>
    </source>
</evidence>
<sequence>MHATMAGMTASPEQAPSLFAAPFWRVCAALLCVLLTTSLMNVVVFPRFDAVFTYARDVSVLANAATLIAVGLVATFRPPLLRMRALTAGCLVLLAVGSALLPAGLYAGSAVALTAAACALSIGRGWAIVMVGAAASRLEVRQAGACIALAFVAEYAVTALVWVIPAGVGTVLFALLPFATVALVWRLAQPVLQATECGEAPADFSVTQPSTFLPLASQLFVCLFLFRVAFGYSLRFGEVGGVPVSDFLGIVPVATVALYVLLSRRTFPADLLAQVSVLLVVAGFLVVSAGGAYAAVGSVTLLAAGNALFDMVAWLVLIAVAGRNPRAAVATFAWGRGVSGLGSTAGAALGVWSNDLFGAGSPAVDFVTGTLILVFVGYALIGLKHFSFAETIAGVTPVDQAVAKSSEQEFAERCHTLAERYGLSPRELEVFMMLARGRDRAYIQEQLVVSRNTVKAHVKHVYAKLDIHTHQDLIDLVEEERAESGRASERSAL</sequence>
<feature type="domain" description="HTH luxR-type" evidence="5">
    <location>
        <begin position="416"/>
        <end position="481"/>
    </location>
</feature>
<feature type="transmembrane region" description="Helical" evidence="4">
    <location>
        <begin position="23"/>
        <end position="46"/>
    </location>
</feature>
<evidence type="ECO:0000256" key="2">
    <source>
        <dbReference type="ARBA" id="ARBA00023125"/>
    </source>
</evidence>
<dbReference type="AlphaFoldDB" id="A0A6N8ID61"/>
<dbReference type="PRINTS" id="PR00038">
    <property type="entry name" value="HTHLUXR"/>
</dbReference>
<keyword evidence="4" id="KW-0472">Membrane</keyword>
<dbReference type="PANTHER" id="PTHR44688">
    <property type="entry name" value="DNA-BINDING TRANSCRIPTIONAL ACTIVATOR DEVR_DOSR"/>
    <property type="match status" value="1"/>
</dbReference>
<dbReference type="InterPro" id="IPR000792">
    <property type="entry name" value="Tscrpt_reg_LuxR_C"/>
</dbReference>
<protein>
    <recommendedName>
        <fullName evidence="5">HTH luxR-type domain-containing protein</fullName>
    </recommendedName>
</protein>
<keyword evidence="1" id="KW-0805">Transcription regulation</keyword>
<dbReference type="Pfam" id="PF00196">
    <property type="entry name" value="GerE"/>
    <property type="match status" value="1"/>
</dbReference>
<feature type="transmembrane region" description="Helical" evidence="4">
    <location>
        <begin position="111"/>
        <end position="131"/>
    </location>
</feature>
<dbReference type="GO" id="GO:0006355">
    <property type="term" value="P:regulation of DNA-templated transcription"/>
    <property type="evidence" value="ECO:0007669"/>
    <property type="project" value="InterPro"/>
</dbReference>
<evidence type="ECO:0000256" key="1">
    <source>
        <dbReference type="ARBA" id="ARBA00023015"/>
    </source>
</evidence>
<feature type="transmembrane region" description="Helical" evidence="4">
    <location>
        <begin position="364"/>
        <end position="383"/>
    </location>
</feature>
<keyword evidence="4" id="KW-0812">Transmembrane</keyword>
<feature type="transmembrane region" description="Helical" evidence="4">
    <location>
        <begin position="143"/>
        <end position="164"/>
    </location>
</feature>
<keyword evidence="3" id="KW-0804">Transcription</keyword>
<reference evidence="6 7" key="1">
    <citation type="submission" date="2019-11" db="EMBL/GenBank/DDBJ databases">
        <title>Whole genome shotgun sequencing (WGS) data from Adlercreutzia equolifaciens ResAG-91, Eggerthella lenta MRI-F36, MRI-F37, MRI-F40, ResAG-49, ResAG-88, ResAG-121, ResAG-145, and Gordonibacter sp. ResAG-5, ResAG-26, ResAG-43, ResAG-50, ResAG-59.</title>
        <authorList>
            <person name="Stoll D.A."/>
            <person name="Danylec N."/>
            <person name="Franz C.M.A.P."/>
            <person name="Huch M."/>
        </authorList>
    </citation>
    <scope>NUCLEOTIDE SEQUENCE [LARGE SCALE GENOMIC DNA]</scope>
    <source>
        <strain evidence="6 7">ResAG-59</strain>
    </source>
</reference>
<gene>
    <name evidence="6" type="ORF">GO738_00470</name>
</gene>
<evidence type="ECO:0000259" key="5">
    <source>
        <dbReference type="PROSITE" id="PS50043"/>
    </source>
</evidence>
<feature type="transmembrane region" description="Helical" evidence="4">
    <location>
        <begin position="58"/>
        <end position="76"/>
    </location>
</feature>
<feature type="transmembrane region" description="Helical" evidence="4">
    <location>
        <begin position="301"/>
        <end position="321"/>
    </location>
</feature>
<keyword evidence="4" id="KW-1133">Transmembrane helix</keyword>